<accession>A0A0V0QNA3</accession>
<feature type="transmembrane region" description="Helical" evidence="1">
    <location>
        <begin position="67"/>
        <end position="89"/>
    </location>
</feature>
<keyword evidence="3" id="KW-1185">Reference proteome</keyword>
<evidence type="ECO:0000256" key="1">
    <source>
        <dbReference type="SAM" id="Phobius"/>
    </source>
</evidence>
<keyword evidence="1" id="KW-0472">Membrane</keyword>
<evidence type="ECO:0000313" key="2">
    <source>
        <dbReference type="EMBL" id="KRX03429.1"/>
    </source>
</evidence>
<feature type="transmembrane region" description="Helical" evidence="1">
    <location>
        <begin position="6"/>
        <end position="29"/>
    </location>
</feature>
<comment type="caution">
    <text evidence="2">The sequence shown here is derived from an EMBL/GenBank/DDBJ whole genome shotgun (WGS) entry which is preliminary data.</text>
</comment>
<feature type="transmembrane region" description="Helical" evidence="1">
    <location>
        <begin position="41"/>
        <end position="61"/>
    </location>
</feature>
<proteinExistence type="predicted"/>
<dbReference type="Proteomes" id="UP000054937">
    <property type="component" value="Unassembled WGS sequence"/>
</dbReference>
<dbReference type="AlphaFoldDB" id="A0A0V0QNA3"/>
<evidence type="ECO:0000313" key="3">
    <source>
        <dbReference type="Proteomes" id="UP000054937"/>
    </source>
</evidence>
<sequence length="100" mass="12273">MINILLILQIQKSFNTIAIKYFIYLIIYCKHAIIPLKIFNLFYYNVILSFNSLVIIIFLLLQYLLFFILFFYFFSYIFFYIQLINFLLLKNIKINIINMQ</sequence>
<dbReference type="EMBL" id="LDAU01000131">
    <property type="protein sequence ID" value="KRX03429.1"/>
    <property type="molecule type" value="Genomic_DNA"/>
</dbReference>
<reference evidence="2 3" key="1">
    <citation type="journal article" date="2015" name="Sci. Rep.">
        <title>Genome of the facultative scuticociliatosis pathogen Pseudocohnilembus persalinus provides insight into its virulence through horizontal gene transfer.</title>
        <authorList>
            <person name="Xiong J."/>
            <person name="Wang G."/>
            <person name="Cheng J."/>
            <person name="Tian M."/>
            <person name="Pan X."/>
            <person name="Warren A."/>
            <person name="Jiang C."/>
            <person name="Yuan D."/>
            <person name="Miao W."/>
        </authorList>
    </citation>
    <scope>NUCLEOTIDE SEQUENCE [LARGE SCALE GENOMIC DNA]</scope>
    <source>
        <strain evidence="2">36N120E</strain>
    </source>
</reference>
<organism evidence="2 3">
    <name type="scientific">Pseudocohnilembus persalinus</name>
    <name type="common">Ciliate</name>
    <dbReference type="NCBI Taxonomy" id="266149"/>
    <lineage>
        <taxon>Eukaryota</taxon>
        <taxon>Sar</taxon>
        <taxon>Alveolata</taxon>
        <taxon>Ciliophora</taxon>
        <taxon>Intramacronucleata</taxon>
        <taxon>Oligohymenophorea</taxon>
        <taxon>Scuticociliatia</taxon>
        <taxon>Philasterida</taxon>
        <taxon>Pseudocohnilembidae</taxon>
        <taxon>Pseudocohnilembus</taxon>
    </lineage>
</organism>
<protein>
    <recommendedName>
        <fullName evidence="4">Transmembrane protein</fullName>
    </recommendedName>
</protein>
<keyword evidence="1" id="KW-1133">Transmembrane helix</keyword>
<dbReference type="InParanoid" id="A0A0V0QNA3"/>
<evidence type="ECO:0008006" key="4">
    <source>
        <dbReference type="Google" id="ProtNLM"/>
    </source>
</evidence>
<name>A0A0V0QNA3_PSEPJ</name>
<keyword evidence="1" id="KW-0812">Transmembrane</keyword>
<gene>
    <name evidence="2" type="ORF">PPERSA_02808</name>
</gene>